<proteinExistence type="predicted"/>
<dbReference type="Pfam" id="PF06074">
    <property type="entry name" value="Portal_Mu"/>
    <property type="match status" value="1"/>
</dbReference>
<gene>
    <name evidence="1" type="ORF">VIS19158_10269</name>
</gene>
<feature type="non-terminal residue" evidence="1">
    <location>
        <position position="173"/>
    </location>
</feature>
<evidence type="ECO:0000313" key="1">
    <source>
        <dbReference type="EMBL" id="EGU37806.1"/>
    </source>
</evidence>
<comment type="caution">
    <text evidence="1">The sequence shown here is derived from an EMBL/GenBank/DDBJ whole genome shotgun (WGS) entry which is preliminary data.</text>
</comment>
<dbReference type="RefSeq" id="WP_005594977.1">
    <property type="nucleotide sequence ID" value="NZ_AFWE01000096.1"/>
</dbReference>
<dbReference type="EMBL" id="AFWE01000096">
    <property type="protein sequence ID" value="EGU37806.1"/>
    <property type="molecule type" value="Genomic_DNA"/>
</dbReference>
<protein>
    <submittedName>
        <fullName evidence="1">Uncharacterized protein</fullName>
    </submittedName>
</protein>
<dbReference type="AlphaFoldDB" id="F9RMY0"/>
<sequence length="173" mass="19901">MNKIIDPRTGEPFAPEKTLLTTRQTEASVYSVRTPTPGYSIASNITPERCARALREAESFYIEPFMVLAEEIEERDTHYSSVLRTRKLKAANLPMTVTPGGEDEKSLMLAEEVRKLMNRPFIKMMKMDLLDGLGKGFAVCELMYRTSKSHWDIVSAPWVDPRFFEFDQETRQE</sequence>
<name>F9RMY0_9VIBR</name>
<reference evidence="1 2" key="1">
    <citation type="journal article" date="2012" name="Int. J. Syst. Evol. Microbiol.">
        <title>Vibrio caribbeanicus sp. nov., isolated from the marine sponge Scleritoderma cyanea.</title>
        <authorList>
            <person name="Hoffmann M."/>
            <person name="Monday S.R."/>
            <person name="Allard M.W."/>
            <person name="Strain E.A."/>
            <person name="Whittaker P."/>
            <person name="Naum M."/>
            <person name="McCarthy P.J."/>
            <person name="Lopez J.V."/>
            <person name="Fischer M."/>
            <person name="Brown E.W."/>
        </authorList>
    </citation>
    <scope>NUCLEOTIDE SEQUENCE [LARGE SCALE GENOMIC DNA]</scope>
    <source>
        <strain evidence="1 2">LMG 19158</strain>
    </source>
</reference>
<organism evidence="1 2">
    <name type="scientific">Vibrio scophthalmi LMG 19158</name>
    <dbReference type="NCBI Taxonomy" id="870967"/>
    <lineage>
        <taxon>Bacteria</taxon>
        <taxon>Pseudomonadati</taxon>
        <taxon>Pseudomonadota</taxon>
        <taxon>Gammaproteobacteria</taxon>
        <taxon>Vibrionales</taxon>
        <taxon>Vibrionaceae</taxon>
        <taxon>Vibrio</taxon>
    </lineage>
</organism>
<dbReference type="InterPro" id="IPR009279">
    <property type="entry name" value="Portal_Mu"/>
</dbReference>
<evidence type="ECO:0000313" key="2">
    <source>
        <dbReference type="Proteomes" id="UP000004349"/>
    </source>
</evidence>
<dbReference type="Proteomes" id="UP000004349">
    <property type="component" value="Unassembled WGS sequence"/>
</dbReference>
<accession>F9RMY0</accession>
<dbReference type="eggNOG" id="COG4383">
    <property type="taxonomic scope" value="Bacteria"/>
</dbReference>